<feature type="domain" description="Major facilitator superfamily (MFS) profile" evidence="5">
    <location>
        <begin position="7"/>
        <end position="386"/>
    </location>
</feature>
<reference evidence="7" key="1">
    <citation type="journal article" date="2019" name="Int. J. Syst. Evol. Microbiol.">
        <title>The Global Catalogue of Microorganisms (GCM) 10K type strain sequencing project: providing services to taxonomists for standard genome sequencing and annotation.</title>
        <authorList>
            <consortium name="The Broad Institute Genomics Platform"/>
            <consortium name="The Broad Institute Genome Sequencing Center for Infectious Disease"/>
            <person name="Wu L."/>
            <person name="Ma J."/>
        </authorList>
    </citation>
    <scope>NUCLEOTIDE SEQUENCE [LARGE SCALE GENOMIC DNA]</scope>
    <source>
        <strain evidence="7">KCTC 22280</strain>
    </source>
</reference>
<feature type="transmembrane region" description="Helical" evidence="4">
    <location>
        <begin position="99"/>
        <end position="118"/>
    </location>
</feature>
<feature type="transmembrane region" description="Helical" evidence="4">
    <location>
        <begin position="7"/>
        <end position="23"/>
    </location>
</feature>
<dbReference type="PANTHER" id="PTHR23521:SF3">
    <property type="entry name" value="MFS TRANSPORTER"/>
    <property type="match status" value="1"/>
</dbReference>
<dbReference type="RefSeq" id="WP_227712278.1">
    <property type="nucleotide sequence ID" value="NZ_BMXV01000001.1"/>
</dbReference>
<feature type="transmembrane region" description="Helical" evidence="4">
    <location>
        <begin position="162"/>
        <end position="181"/>
    </location>
</feature>
<dbReference type="EMBL" id="BMXV01000001">
    <property type="protein sequence ID" value="GGY62594.1"/>
    <property type="molecule type" value="Genomic_DNA"/>
</dbReference>
<accession>A0ABQ3AQX9</accession>
<dbReference type="Proteomes" id="UP000601597">
    <property type="component" value="Unassembled WGS sequence"/>
</dbReference>
<dbReference type="InterPro" id="IPR011701">
    <property type="entry name" value="MFS"/>
</dbReference>
<feature type="transmembrane region" description="Helical" evidence="4">
    <location>
        <begin position="244"/>
        <end position="263"/>
    </location>
</feature>
<dbReference type="Gene3D" id="1.20.1250.20">
    <property type="entry name" value="MFS general substrate transporter like domains"/>
    <property type="match status" value="1"/>
</dbReference>
<sequence length="386" mass="40495">MRLQNRALIAIVLAQFMATSLWFTPNAVMPGLMAAWSATTGEIGALTSAVQLGFILGTLLFALSGLADRWRASRIFLASALAGAMANGLFVLSDGPDAGMVWRFVTGLSLAGIYPVGMKLVASWAPERKGLALGWLVGMLTLGTAFPHLMRSLSLGWGWQPVVLASSVLAVLAGVMIAILGDGPGLPATGRFDWGGVLRAFRQPRFRAAALGYFGHMWELYAVWALAPLLVAHSLGQVAVDSPLVPAASFAFIAAGTLGCVLGGMLSRRIGSARVAFIALSVSGLMCLVWPWLAALPTWLSLSLLFIWGMAVIADSPQFSALAAEAAPGESVGSSLAIMNSIGFLLTVFSIQLTAGLWSELGTGVTWLLVIGPVLGLVSLMPLCRR</sequence>
<dbReference type="Pfam" id="PF07690">
    <property type="entry name" value="MFS_1"/>
    <property type="match status" value="1"/>
</dbReference>
<feature type="transmembrane region" description="Helical" evidence="4">
    <location>
        <begin position="299"/>
        <end position="324"/>
    </location>
</feature>
<protein>
    <submittedName>
        <fullName evidence="6">MFS transporter</fullName>
    </submittedName>
</protein>
<evidence type="ECO:0000256" key="2">
    <source>
        <dbReference type="ARBA" id="ARBA00022989"/>
    </source>
</evidence>
<proteinExistence type="predicted"/>
<gene>
    <name evidence="6" type="ORF">GCM10007071_06890</name>
</gene>
<evidence type="ECO:0000256" key="4">
    <source>
        <dbReference type="SAM" id="Phobius"/>
    </source>
</evidence>
<evidence type="ECO:0000313" key="6">
    <source>
        <dbReference type="EMBL" id="GGY62594.1"/>
    </source>
</evidence>
<feature type="transmembrane region" description="Helical" evidence="4">
    <location>
        <begin position="208"/>
        <end position="232"/>
    </location>
</feature>
<keyword evidence="3 4" id="KW-0472">Membrane</keyword>
<keyword evidence="2 4" id="KW-1133">Transmembrane helix</keyword>
<feature type="transmembrane region" description="Helical" evidence="4">
    <location>
        <begin position="364"/>
        <end position="384"/>
    </location>
</feature>
<comment type="caution">
    <text evidence="6">The sequence shown here is derived from an EMBL/GenBank/DDBJ whole genome shotgun (WGS) entry which is preliminary data.</text>
</comment>
<feature type="transmembrane region" description="Helical" evidence="4">
    <location>
        <begin position="336"/>
        <end position="358"/>
    </location>
</feature>
<feature type="transmembrane region" description="Helical" evidence="4">
    <location>
        <begin position="130"/>
        <end position="150"/>
    </location>
</feature>
<name>A0ABQ3AQX9_9GAMM</name>
<evidence type="ECO:0000256" key="1">
    <source>
        <dbReference type="ARBA" id="ARBA00022692"/>
    </source>
</evidence>
<dbReference type="PROSITE" id="PS50850">
    <property type="entry name" value="MFS"/>
    <property type="match status" value="1"/>
</dbReference>
<dbReference type="PANTHER" id="PTHR23521">
    <property type="entry name" value="TRANSPORTER MFS SUPERFAMILY"/>
    <property type="match status" value="1"/>
</dbReference>
<feature type="transmembrane region" description="Helical" evidence="4">
    <location>
        <begin position="75"/>
        <end position="93"/>
    </location>
</feature>
<dbReference type="SUPFAM" id="SSF103473">
    <property type="entry name" value="MFS general substrate transporter"/>
    <property type="match status" value="1"/>
</dbReference>
<dbReference type="InterPro" id="IPR036259">
    <property type="entry name" value="MFS_trans_sf"/>
</dbReference>
<feature type="transmembrane region" description="Helical" evidence="4">
    <location>
        <begin position="43"/>
        <end position="63"/>
    </location>
</feature>
<feature type="transmembrane region" description="Helical" evidence="4">
    <location>
        <begin position="275"/>
        <end position="293"/>
    </location>
</feature>
<dbReference type="InterPro" id="IPR020846">
    <property type="entry name" value="MFS_dom"/>
</dbReference>
<keyword evidence="1 4" id="KW-0812">Transmembrane</keyword>
<organism evidence="6 7">
    <name type="scientific">Marinobacter zhanjiangensis</name>
    <dbReference type="NCBI Taxonomy" id="578215"/>
    <lineage>
        <taxon>Bacteria</taxon>
        <taxon>Pseudomonadati</taxon>
        <taxon>Pseudomonadota</taxon>
        <taxon>Gammaproteobacteria</taxon>
        <taxon>Pseudomonadales</taxon>
        <taxon>Marinobacteraceae</taxon>
        <taxon>Marinobacter</taxon>
    </lineage>
</organism>
<evidence type="ECO:0000313" key="7">
    <source>
        <dbReference type="Proteomes" id="UP000601597"/>
    </source>
</evidence>
<evidence type="ECO:0000259" key="5">
    <source>
        <dbReference type="PROSITE" id="PS50850"/>
    </source>
</evidence>
<keyword evidence="7" id="KW-1185">Reference proteome</keyword>
<evidence type="ECO:0000256" key="3">
    <source>
        <dbReference type="ARBA" id="ARBA00023136"/>
    </source>
</evidence>